<evidence type="ECO:0000256" key="3">
    <source>
        <dbReference type="ARBA" id="ARBA00022490"/>
    </source>
</evidence>
<keyword evidence="4 7" id="KW-0436">Ligase</keyword>
<dbReference type="HAMAP" id="MF_00639">
    <property type="entry name" value="MurD"/>
    <property type="match status" value="1"/>
</dbReference>
<dbReference type="EC" id="6.3.2.9" evidence="7 8"/>
<dbReference type="Pfam" id="PF02875">
    <property type="entry name" value="Mur_ligase_C"/>
    <property type="match status" value="1"/>
</dbReference>
<dbReference type="GO" id="GO:0051301">
    <property type="term" value="P:cell division"/>
    <property type="evidence" value="ECO:0007669"/>
    <property type="project" value="UniProtKB-KW"/>
</dbReference>
<dbReference type="Pfam" id="PF21799">
    <property type="entry name" value="MurD-like_N"/>
    <property type="match status" value="1"/>
</dbReference>
<keyword evidence="7 8" id="KW-0131">Cell cycle</keyword>
<keyword evidence="12" id="KW-1185">Reference proteome</keyword>
<protein>
    <recommendedName>
        <fullName evidence="7 8">UDP-N-acetylmuramoylalanine--D-glutamate ligase</fullName>
        <ecNumber evidence="7 8">6.3.2.9</ecNumber>
    </recommendedName>
    <alternativeName>
        <fullName evidence="7">D-glutamic acid-adding enzyme</fullName>
    </alternativeName>
    <alternativeName>
        <fullName evidence="7">UDP-N-acetylmuramoyl-L-alanyl-D-glutamate synthetase</fullName>
    </alternativeName>
</protein>
<comment type="pathway">
    <text evidence="2 7 8">Cell wall biogenesis; peptidoglycan biosynthesis.</text>
</comment>
<dbReference type="GO" id="GO:0071555">
    <property type="term" value="P:cell wall organization"/>
    <property type="evidence" value="ECO:0007669"/>
    <property type="project" value="UniProtKB-KW"/>
</dbReference>
<evidence type="ECO:0000256" key="1">
    <source>
        <dbReference type="ARBA" id="ARBA00004496"/>
    </source>
</evidence>
<name>A0A545TQA7_9GAMM</name>
<evidence type="ECO:0000259" key="10">
    <source>
        <dbReference type="Pfam" id="PF08245"/>
    </source>
</evidence>
<dbReference type="InterPro" id="IPR036615">
    <property type="entry name" value="Mur_ligase_C_dom_sf"/>
</dbReference>
<sequence>MAELIAQSGVTAIVGLGATGLSVARYLAGQGRPFVVLDSRPQPPNLARFRADFPGVHCELGRLDSDTLCAVEKIVLSPGVALAEEAVQAALQQGVEVLGDIELFVRAARAPIVAITGSNGKSTVTTLVGEMAQAAGLKVAVGGNLGPPALDLLDATVQLYVVELSSFQLETTASVNAVAATILNLSADHLDRYASMVEYHAAKQRIYFGAEHVVVNRDDLLTQAPRAGGVGFYSFGLSEPDLRDFGLRQVDGEPWLAQGLDALMPVQSLAMRGRHNIANALAAMALAHAIDLPRPAVLETLSRFKGLAHRCEWVAEKDGVEFFNDSKGTNVGATLAAITGLARAPGKVVLIAGGEAKDADFSPLAPVLETQVRSLVLIGRDAEKIAAVAGAAPRVYAQTLQQAVAAAAQAAQAGDAVLLSPACASFDMFADYRDRGDQFKNAVREWVA</sequence>
<dbReference type="InterPro" id="IPR005762">
    <property type="entry name" value="MurD"/>
</dbReference>
<dbReference type="PANTHER" id="PTHR43692:SF1">
    <property type="entry name" value="UDP-N-ACETYLMURAMOYLALANINE--D-GLUTAMATE LIGASE"/>
    <property type="match status" value="1"/>
</dbReference>
<organism evidence="11 12">
    <name type="scientific">Exilibacterium tricleocarpae</name>
    <dbReference type="NCBI Taxonomy" id="2591008"/>
    <lineage>
        <taxon>Bacteria</taxon>
        <taxon>Pseudomonadati</taxon>
        <taxon>Pseudomonadota</taxon>
        <taxon>Gammaproteobacteria</taxon>
        <taxon>Cellvibrionales</taxon>
        <taxon>Cellvibrionaceae</taxon>
        <taxon>Exilibacterium</taxon>
    </lineage>
</organism>
<reference evidence="11 12" key="1">
    <citation type="submission" date="2019-06" db="EMBL/GenBank/DDBJ databases">
        <title>Whole genome sequence for Cellvibrionaceae sp. R142.</title>
        <authorList>
            <person name="Wang G."/>
        </authorList>
    </citation>
    <scope>NUCLEOTIDE SEQUENCE [LARGE SCALE GENOMIC DNA]</scope>
    <source>
        <strain evidence="11 12">R142</strain>
    </source>
</reference>
<comment type="similarity">
    <text evidence="7">Belongs to the MurCDEF family.</text>
</comment>
<evidence type="ECO:0000256" key="7">
    <source>
        <dbReference type="HAMAP-Rule" id="MF_00639"/>
    </source>
</evidence>
<feature type="binding site" evidence="7">
    <location>
        <begin position="117"/>
        <end position="123"/>
    </location>
    <ligand>
        <name>ATP</name>
        <dbReference type="ChEBI" id="CHEBI:30616"/>
    </ligand>
</feature>
<dbReference type="PANTHER" id="PTHR43692">
    <property type="entry name" value="UDP-N-ACETYLMURAMOYLALANINE--D-GLUTAMATE LIGASE"/>
    <property type="match status" value="1"/>
</dbReference>
<dbReference type="NCBIfam" id="TIGR01087">
    <property type="entry name" value="murD"/>
    <property type="match status" value="1"/>
</dbReference>
<evidence type="ECO:0000256" key="8">
    <source>
        <dbReference type="RuleBase" id="RU003664"/>
    </source>
</evidence>
<feature type="domain" description="Mur ligase C-terminal" evidence="9">
    <location>
        <begin position="309"/>
        <end position="423"/>
    </location>
</feature>
<keyword evidence="6 7" id="KW-0067">ATP-binding</keyword>
<comment type="caution">
    <text evidence="11">The sequence shown here is derived from an EMBL/GenBank/DDBJ whole genome shotgun (WGS) entry which is preliminary data.</text>
</comment>
<keyword evidence="7 8" id="KW-0132">Cell division</keyword>
<comment type="function">
    <text evidence="7 8">Cell wall formation. Catalyzes the addition of glutamate to the nucleotide precursor UDP-N-acetylmuramoyl-L-alanine (UMA).</text>
</comment>
<dbReference type="GO" id="GO:0005737">
    <property type="term" value="C:cytoplasm"/>
    <property type="evidence" value="ECO:0007669"/>
    <property type="project" value="UniProtKB-SubCell"/>
</dbReference>
<dbReference type="OrthoDB" id="9809796at2"/>
<dbReference type="Pfam" id="PF08245">
    <property type="entry name" value="Mur_ligase_M"/>
    <property type="match status" value="1"/>
</dbReference>
<dbReference type="GO" id="GO:0008764">
    <property type="term" value="F:UDP-N-acetylmuramoylalanine-D-glutamate ligase activity"/>
    <property type="evidence" value="ECO:0007669"/>
    <property type="project" value="UniProtKB-UniRule"/>
</dbReference>
<dbReference type="AlphaFoldDB" id="A0A545TQA7"/>
<evidence type="ECO:0000256" key="2">
    <source>
        <dbReference type="ARBA" id="ARBA00004752"/>
    </source>
</evidence>
<dbReference type="EMBL" id="VHSG01000011">
    <property type="protein sequence ID" value="TQV79423.1"/>
    <property type="molecule type" value="Genomic_DNA"/>
</dbReference>
<dbReference type="Proteomes" id="UP000319732">
    <property type="component" value="Unassembled WGS sequence"/>
</dbReference>
<dbReference type="UniPathway" id="UPA00219"/>
<dbReference type="InterPro" id="IPR004101">
    <property type="entry name" value="Mur_ligase_C"/>
</dbReference>
<dbReference type="GO" id="GO:0009252">
    <property type="term" value="P:peptidoglycan biosynthetic process"/>
    <property type="evidence" value="ECO:0007669"/>
    <property type="project" value="UniProtKB-UniRule"/>
</dbReference>
<evidence type="ECO:0000256" key="4">
    <source>
        <dbReference type="ARBA" id="ARBA00022598"/>
    </source>
</evidence>
<dbReference type="SUPFAM" id="SSF53623">
    <property type="entry name" value="MurD-like peptide ligases, catalytic domain"/>
    <property type="match status" value="1"/>
</dbReference>
<keyword evidence="3 7" id="KW-0963">Cytoplasm</keyword>
<evidence type="ECO:0000256" key="5">
    <source>
        <dbReference type="ARBA" id="ARBA00022741"/>
    </source>
</evidence>
<evidence type="ECO:0000256" key="6">
    <source>
        <dbReference type="ARBA" id="ARBA00022840"/>
    </source>
</evidence>
<comment type="catalytic activity">
    <reaction evidence="7 8">
        <text>UDP-N-acetyl-alpha-D-muramoyl-L-alanine + D-glutamate + ATP = UDP-N-acetyl-alpha-D-muramoyl-L-alanyl-D-glutamate + ADP + phosphate + H(+)</text>
        <dbReference type="Rhea" id="RHEA:16429"/>
        <dbReference type="ChEBI" id="CHEBI:15378"/>
        <dbReference type="ChEBI" id="CHEBI:29986"/>
        <dbReference type="ChEBI" id="CHEBI:30616"/>
        <dbReference type="ChEBI" id="CHEBI:43474"/>
        <dbReference type="ChEBI" id="CHEBI:83898"/>
        <dbReference type="ChEBI" id="CHEBI:83900"/>
        <dbReference type="ChEBI" id="CHEBI:456216"/>
        <dbReference type="EC" id="6.3.2.9"/>
    </reaction>
</comment>
<accession>A0A545TQA7</accession>
<dbReference type="SUPFAM" id="SSF51984">
    <property type="entry name" value="MurCD N-terminal domain"/>
    <property type="match status" value="1"/>
</dbReference>
<keyword evidence="7 8" id="KW-0573">Peptidoglycan synthesis</keyword>
<feature type="domain" description="Mur ligase central" evidence="10">
    <location>
        <begin position="115"/>
        <end position="287"/>
    </location>
</feature>
<evidence type="ECO:0000259" key="9">
    <source>
        <dbReference type="Pfam" id="PF02875"/>
    </source>
</evidence>
<dbReference type="Gene3D" id="3.90.190.20">
    <property type="entry name" value="Mur ligase, C-terminal domain"/>
    <property type="match status" value="1"/>
</dbReference>
<gene>
    <name evidence="7" type="primary">murD</name>
    <name evidence="11" type="ORF">FKG94_11170</name>
</gene>
<evidence type="ECO:0000313" key="11">
    <source>
        <dbReference type="EMBL" id="TQV79423.1"/>
    </source>
</evidence>
<keyword evidence="7 8" id="KW-0961">Cell wall biogenesis/degradation</keyword>
<keyword evidence="5 7" id="KW-0547">Nucleotide-binding</keyword>
<dbReference type="InterPro" id="IPR036565">
    <property type="entry name" value="Mur-like_cat_sf"/>
</dbReference>
<dbReference type="Gene3D" id="3.40.1190.10">
    <property type="entry name" value="Mur-like, catalytic domain"/>
    <property type="match status" value="1"/>
</dbReference>
<keyword evidence="7 8" id="KW-0133">Cell shape</keyword>
<comment type="subcellular location">
    <subcellularLocation>
        <location evidence="1 7 8">Cytoplasm</location>
    </subcellularLocation>
</comment>
<dbReference type="RefSeq" id="WP_142904313.1">
    <property type="nucleotide sequence ID" value="NZ_ML660092.1"/>
</dbReference>
<dbReference type="Gene3D" id="3.40.50.720">
    <property type="entry name" value="NAD(P)-binding Rossmann-like Domain"/>
    <property type="match status" value="1"/>
</dbReference>
<dbReference type="GO" id="GO:0005524">
    <property type="term" value="F:ATP binding"/>
    <property type="evidence" value="ECO:0007669"/>
    <property type="project" value="UniProtKB-UniRule"/>
</dbReference>
<proteinExistence type="inferred from homology"/>
<evidence type="ECO:0000313" key="12">
    <source>
        <dbReference type="Proteomes" id="UP000319732"/>
    </source>
</evidence>
<dbReference type="GO" id="GO:0008360">
    <property type="term" value="P:regulation of cell shape"/>
    <property type="evidence" value="ECO:0007669"/>
    <property type="project" value="UniProtKB-KW"/>
</dbReference>
<dbReference type="InterPro" id="IPR013221">
    <property type="entry name" value="Mur_ligase_cen"/>
</dbReference>
<dbReference type="SUPFAM" id="SSF53244">
    <property type="entry name" value="MurD-like peptide ligases, peptide-binding domain"/>
    <property type="match status" value="1"/>
</dbReference>